<dbReference type="Gene3D" id="1.20.1220.20">
    <property type="entry name" value="Uncharcterised protein PF01724"/>
    <property type="match status" value="1"/>
</dbReference>
<sequence length="162" mass="19018">MATTLNDPELYERDFHLWTQRQAAELRRAAEAGSNLPLDWLHLAEEIESLGERDRREFYSRLVRVIEHLLKLQFCPSAEPRRSWRISVLNQRGDLARLLKSSPSLRRFAESYVREAYEEASGIVERAIPDPELGLWPDLPRICPYPLDQLLDLDFWPEPDHP</sequence>
<gene>
    <name evidence="1" type="ORF">U1T56_09155</name>
</gene>
<comment type="caution">
    <text evidence="1">The sequence shown here is derived from an EMBL/GenBank/DDBJ whole genome shotgun (WGS) entry which is preliminary data.</text>
</comment>
<accession>A0ABU8XQJ1</accession>
<dbReference type="Pfam" id="PF01724">
    <property type="entry name" value="DUF29"/>
    <property type="match status" value="1"/>
</dbReference>
<reference evidence="1 2" key="1">
    <citation type="submission" date="2024-01" db="EMBL/GenBank/DDBJ databases">
        <title>Multi-omics insights into the function and evolution of sodium benzoate biodegradation pathways in Benzoatithermus flavus gen. nov., sp. nov. from hot spring.</title>
        <authorList>
            <person name="Hu C.-J."/>
            <person name="Li W.-J."/>
        </authorList>
    </citation>
    <scope>NUCLEOTIDE SEQUENCE [LARGE SCALE GENOMIC DNA]</scope>
    <source>
        <strain evidence="1 2">SYSU G07066</strain>
    </source>
</reference>
<dbReference type="PANTHER" id="PTHR34235">
    <property type="entry name" value="SLR1203 PROTEIN-RELATED"/>
    <property type="match status" value="1"/>
</dbReference>
<proteinExistence type="predicted"/>
<evidence type="ECO:0000313" key="2">
    <source>
        <dbReference type="Proteomes" id="UP001375743"/>
    </source>
</evidence>
<dbReference type="InterPro" id="IPR002636">
    <property type="entry name" value="DUF29"/>
</dbReference>
<dbReference type="EMBL" id="JBBLZC010000007">
    <property type="protein sequence ID" value="MEK0083321.1"/>
    <property type="molecule type" value="Genomic_DNA"/>
</dbReference>
<keyword evidence="2" id="KW-1185">Reference proteome</keyword>
<name>A0ABU8XQJ1_9PROT</name>
<organism evidence="1 2">
    <name type="scientific">Benzoatithermus flavus</name>
    <dbReference type="NCBI Taxonomy" id="3108223"/>
    <lineage>
        <taxon>Bacteria</taxon>
        <taxon>Pseudomonadati</taxon>
        <taxon>Pseudomonadota</taxon>
        <taxon>Alphaproteobacteria</taxon>
        <taxon>Geminicoccales</taxon>
        <taxon>Geminicoccaceae</taxon>
        <taxon>Benzoatithermus</taxon>
    </lineage>
</organism>
<dbReference type="RefSeq" id="WP_418159164.1">
    <property type="nucleotide sequence ID" value="NZ_JBBLZC010000007.1"/>
</dbReference>
<evidence type="ECO:0000313" key="1">
    <source>
        <dbReference type="EMBL" id="MEK0083321.1"/>
    </source>
</evidence>
<protein>
    <submittedName>
        <fullName evidence="1">DUF29 domain-containing protein</fullName>
    </submittedName>
</protein>
<dbReference type="Proteomes" id="UP001375743">
    <property type="component" value="Unassembled WGS sequence"/>
</dbReference>